<reference evidence="2 3" key="1">
    <citation type="submission" date="2019-02" db="EMBL/GenBank/DDBJ databases">
        <title>Deep-cultivation of Planctomycetes and their phenomic and genomic characterization uncovers novel biology.</title>
        <authorList>
            <person name="Wiegand S."/>
            <person name="Jogler M."/>
            <person name="Boedeker C."/>
            <person name="Pinto D."/>
            <person name="Vollmers J."/>
            <person name="Rivas-Marin E."/>
            <person name="Kohn T."/>
            <person name="Peeters S.H."/>
            <person name="Heuer A."/>
            <person name="Rast P."/>
            <person name="Oberbeckmann S."/>
            <person name="Bunk B."/>
            <person name="Jeske O."/>
            <person name="Meyerdierks A."/>
            <person name="Storesund J.E."/>
            <person name="Kallscheuer N."/>
            <person name="Luecker S."/>
            <person name="Lage O.M."/>
            <person name="Pohl T."/>
            <person name="Merkel B.J."/>
            <person name="Hornburger P."/>
            <person name="Mueller R.-W."/>
            <person name="Bruemmer F."/>
            <person name="Labrenz M."/>
            <person name="Spormann A.M."/>
            <person name="Op Den Camp H."/>
            <person name="Overmann J."/>
            <person name="Amann R."/>
            <person name="Jetten M.S.M."/>
            <person name="Mascher T."/>
            <person name="Medema M.H."/>
            <person name="Devos D.P."/>
            <person name="Kaster A.-K."/>
            <person name="Ovreas L."/>
            <person name="Rohde M."/>
            <person name="Galperin M.Y."/>
            <person name="Jogler C."/>
        </authorList>
    </citation>
    <scope>NUCLEOTIDE SEQUENCE [LARGE SCALE GENOMIC DNA]</scope>
    <source>
        <strain evidence="2 3">V7</strain>
    </source>
</reference>
<evidence type="ECO:0000256" key="1">
    <source>
        <dbReference type="SAM" id="MobiDB-lite"/>
    </source>
</evidence>
<gene>
    <name evidence="2" type="ORF">V7x_55040</name>
</gene>
<dbReference type="AlphaFoldDB" id="A0A5C6FIV9"/>
<evidence type="ECO:0000313" key="2">
    <source>
        <dbReference type="EMBL" id="TWU59594.1"/>
    </source>
</evidence>
<protein>
    <submittedName>
        <fullName evidence="2">Uncharacterized protein</fullName>
    </submittedName>
</protein>
<feature type="region of interest" description="Disordered" evidence="1">
    <location>
        <begin position="1"/>
        <end position="44"/>
    </location>
</feature>
<name>A0A5C6FIV9_9PLAN</name>
<proteinExistence type="predicted"/>
<evidence type="ECO:0000313" key="3">
    <source>
        <dbReference type="Proteomes" id="UP000316476"/>
    </source>
</evidence>
<dbReference type="Proteomes" id="UP000316476">
    <property type="component" value="Unassembled WGS sequence"/>
</dbReference>
<sequence length="81" mass="9191">METWNSDRESEIVFGPVGAGKSVSDLVPSDGTEPERKEPSTDRFFTDASRYMVVATLRMQTKLPPDDEHLQSLFDSLTRRE</sequence>
<comment type="caution">
    <text evidence="2">The sequence shown here is derived from an EMBL/GenBank/DDBJ whole genome shotgun (WGS) entry which is preliminary data.</text>
</comment>
<feature type="compositionally biased region" description="Basic and acidic residues" evidence="1">
    <location>
        <begin position="1"/>
        <end position="11"/>
    </location>
</feature>
<dbReference type="EMBL" id="SJPZ01000005">
    <property type="protein sequence ID" value="TWU59594.1"/>
    <property type="molecule type" value="Genomic_DNA"/>
</dbReference>
<feature type="compositionally biased region" description="Basic and acidic residues" evidence="1">
    <location>
        <begin position="33"/>
        <end position="44"/>
    </location>
</feature>
<organism evidence="2 3">
    <name type="scientific">Crateriforma conspicua</name>
    <dbReference type="NCBI Taxonomy" id="2527996"/>
    <lineage>
        <taxon>Bacteria</taxon>
        <taxon>Pseudomonadati</taxon>
        <taxon>Planctomycetota</taxon>
        <taxon>Planctomycetia</taxon>
        <taxon>Planctomycetales</taxon>
        <taxon>Planctomycetaceae</taxon>
        <taxon>Crateriforma</taxon>
    </lineage>
</organism>
<accession>A0A5C6FIV9</accession>